<feature type="region of interest" description="Disordered" evidence="1">
    <location>
        <begin position="95"/>
        <end position="122"/>
    </location>
</feature>
<proteinExistence type="predicted"/>
<dbReference type="EMBL" id="JABWUV010000003">
    <property type="protein sequence ID" value="KAF6369224.1"/>
    <property type="molecule type" value="Genomic_DNA"/>
</dbReference>
<dbReference type="Proteomes" id="UP000527355">
    <property type="component" value="Unassembled WGS sequence"/>
</dbReference>
<reference evidence="2 3" key="1">
    <citation type="journal article" date="2020" name="Nature">
        <title>Six reference-quality genomes reveal evolution of bat adaptations.</title>
        <authorList>
            <person name="Jebb D."/>
            <person name="Huang Z."/>
            <person name="Pippel M."/>
            <person name="Hughes G.M."/>
            <person name="Lavrichenko K."/>
            <person name="Devanna P."/>
            <person name="Winkler S."/>
            <person name="Jermiin L.S."/>
            <person name="Skirmuntt E.C."/>
            <person name="Katzourakis A."/>
            <person name="Burkitt-Gray L."/>
            <person name="Ray D.A."/>
            <person name="Sullivan K.A.M."/>
            <person name="Roscito J.G."/>
            <person name="Kirilenko B.M."/>
            <person name="Davalos L.M."/>
            <person name="Corthals A.P."/>
            <person name="Power M.L."/>
            <person name="Jones G."/>
            <person name="Ransome R.D."/>
            <person name="Dechmann D.K.N."/>
            <person name="Locatelli A.G."/>
            <person name="Puechmaille S.J."/>
            <person name="Fedrigo O."/>
            <person name="Jarvis E.D."/>
            <person name="Hiller M."/>
            <person name="Vernes S.C."/>
            <person name="Myers E.W."/>
            <person name="Teeling E.C."/>
        </authorList>
    </citation>
    <scope>NUCLEOTIDE SEQUENCE [LARGE SCALE GENOMIC DNA]</scope>
    <source>
        <strain evidence="2">MMyoMyo1</strain>
        <tissue evidence="2">Flight muscle</tissue>
    </source>
</reference>
<evidence type="ECO:0000256" key="1">
    <source>
        <dbReference type="SAM" id="MobiDB-lite"/>
    </source>
</evidence>
<evidence type="ECO:0000313" key="3">
    <source>
        <dbReference type="Proteomes" id="UP000527355"/>
    </source>
</evidence>
<comment type="caution">
    <text evidence="2">The sequence shown here is derived from an EMBL/GenBank/DDBJ whole genome shotgun (WGS) entry which is preliminary data.</text>
</comment>
<sequence length="122" mass="13127">MSREGPRGSGGGGPPMPAEGRGRRKGRKSNCSSMKWKDPQRLQLCSWEAPGSPPGTPLLWPPAPARADTWLLSRTLLARLHTPLFHLLFQAPVPQAAGQTEQPRPPPSEHPNAGWPTSPSAS</sequence>
<organism evidence="2 3">
    <name type="scientific">Myotis myotis</name>
    <name type="common">Greater mouse-eared bat</name>
    <name type="synonym">Vespertilio myotis</name>
    <dbReference type="NCBI Taxonomy" id="51298"/>
    <lineage>
        <taxon>Eukaryota</taxon>
        <taxon>Metazoa</taxon>
        <taxon>Chordata</taxon>
        <taxon>Craniata</taxon>
        <taxon>Vertebrata</taxon>
        <taxon>Euteleostomi</taxon>
        <taxon>Mammalia</taxon>
        <taxon>Eutheria</taxon>
        <taxon>Laurasiatheria</taxon>
        <taxon>Chiroptera</taxon>
        <taxon>Yangochiroptera</taxon>
        <taxon>Vespertilionidae</taxon>
        <taxon>Myotis</taxon>
    </lineage>
</organism>
<protein>
    <submittedName>
        <fullName evidence="2">Uncharacterized protein</fullName>
    </submittedName>
</protein>
<keyword evidence="3" id="KW-1185">Reference proteome</keyword>
<name>A0A7J7Z4Y1_MYOMY</name>
<evidence type="ECO:0000313" key="2">
    <source>
        <dbReference type="EMBL" id="KAF6369224.1"/>
    </source>
</evidence>
<gene>
    <name evidence="2" type="ORF">mMyoMyo1_010605</name>
</gene>
<dbReference type="AlphaFoldDB" id="A0A7J7Z4Y1"/>
<accession>A0A7J7Z4Y1</accession>
<feature type="region of interest" description="Disordered" evidence="1">
    <location>
        <begin position="1"/>
        <end position="39"/>
    </location>
</feature>